<dbReference type="Proteomes" id="UP000192738">
    <property type="component" value="Unassembled WGS sequence"/>
</dbReference>
<dbReference type="AlphaFoldDB" id="A0A1W2BTU6"/>
<dbReference type="InterPro" id="IPR050114">
    <property type="entry name" value="UPF0173_UPF0282_UlaG_hydrolase"/>
</dbReference>
<evidence type="ECO:0000313" key="4">
    <source>
        <dbReference type="EMBL" id="SMC76311.1"/>
    </source>
</evidence>
<dbReference type="SMART" id="SM00849">
    <property type="entry name" value="Lactamase_B"/>
    <property type="match status" value="1"/>
</dbReference>
<feature type="domain" description="Metallo-beta-lactamase" evidence="3">
    <location>
        <begin position="8"/>
        <end position="185"/>
    </location>
</feature>
<dbReference type="SUPFAM" id="SSF56281">
    <property type="entry name" value="Metallo-hydrolase/oxidoreductase"/>
    <property type="match status" value="1"/>
</dbReference>
<name>A0A1W2BTU6_9FIRM</name>
<dbReference type="NCBIfam" id="NF001911">
    <property type="entry name" value="PRK00685.1"/>
    <property type="match status" value="1"/>
</dbReference>
<gene>
    <name evidence="4" type="ORF">SAMN04488500_108156</name>
</gene>
<protein>
    <recommendedName>
        <fullName evidence="2">UPF0173 metal-dependent hydrolase SAMN04488500_108156</fullName>
    </recommendedName>
</protein>
<dbReference type="PANTHER" id="PTHR43546:SF3">
    <property type="entry name" value="UPF0173 METAL-DEPENDENT HYDROLASE MJ1163"/>
    <property type="match status" value="1"/>
</dbReference>
<dbReference type="RefSeq" id="WP_084575852.1">
    <property type="nucleotide sequence ID" value="NZ_CP155572.1"/>
</dbReference>
<dbReference type="InterPro" id="IPR022877">
    <property type="entry name" value="UPF0173"/>
</dbReference>
<evidence type="ECO:0000256" key="1">
    <source>
        <dbReference type="ARBA" id="ARBA00022801"/>
    </source>
</evidence>
<dbReference type="InterPro" id="IPR001279">
    <property type="entry name" value="Metallo-B-lactamas"/>
</dbReference>
<dbReference type="EMBL" id="FWXI01000008">
    <property type="protein sequence ID" value="SMC76311.1"/>
    <property type="molecule type" value="Genomic_DNA"/>
</dbReference>
<dbReference type="PANTHER" id="PTHR43546">
    <property type="entry name" value="UPF0173 METAL-DEPENDENT HYDROLASE MJ1163-RELATED"/>
    <property type="match status" value="1"/>
</dbReference>
<evidence type="ECO:0000313" key="5">
    <source>
        <dbReference type="Proteomes" id="UP000192738"/>
    </source>
</evidence>
<dbReference type="STRING" id="112901.SAMN04488500_108156"/>
<dbReference type="HAMAP" id="MF_00457">
    <property type="entry name" value="UPF0173"/>
    <property type="match status" value="1"/>
</dbReference>
<dbReference type="GO" id="GO:0016787">
    <property type="term" value="F:hydrolase activity"/>
    <property type="evidence" value="ECO:0007669"/>
    <property type="project" value="UniProtKB-UniRule"/>
</dbReference>
<proteinExistence type="inferred from homology"/>
<accession>A0A1W2BTU6</accession>
<dbReference type="Gene3D" id="3.60.15.10">
    <property type="entry name" value="Ribonuclease Z/Hydroxyacylglutathione hydrolase-like"/>
    <property type="match status" value="1"/>
</dbReference>
<sequence>MITLTFYGHACFVLKSDNTALLFDPFFTGNPVNTTKATEVECSYILVSHGHGDHLGDTVDIAKRTGATVIATAELAALVGQQDCANISMHLGGKRAFDFGYVRITPAFHGAGIPGGHAAGFIVNFFGKTIYFAGDTALFGDMALLGRLEKIDYALLPIGDNYTMGPDDAVEAVKLLNPRAVVPMHYNTWPLIAQSPEDFKEKVENLNIPVHIMHPGQSFEL</sequence>
<keyword evidence="1 2" id="KW-0378">Hydrolase</keyword>
<reference evidence="4 5" key="1">
    <citation type="submission" date="2017-04" db="EMBL/GenBank/DDBJ databases">
        <authorList>
            <person name="Afonso C.L."/>
            <person name="Miller P.J."/>
            <person name="Scott M.A."/>
            <person name="Spackman E."/>
            <person name="Goraichik I."/>
            <person name="Dimitrov K.M."/>
            <person name="Suarez D.L."/>
            <person name="Swayne D.E."/>
        </authorList>
    </citation>
    <scope>NUCLEOTIDE SEQUENCE [LARGE SCALE GENOMIC DNA]</scope>
    <source>
        <strain evidence="4 5">DSM 5090</strain>
    </source>
</reference>
<dbReference type="InterPro" id="IPR036866">
    <property type="entry name" value="RibonucZ/Hydroxyglut_hydro"/>
</dbReference>
<evidence type="ECO:0000256" key="2">
    <source>
        <dbReference type="HAMAP-Rule" id="MF_00457"/>
    </source>
</evidence>
<dbReference type="OrthoDB" id="9789133at2"/>
<organism evidence="4 5">
    <name type="scientific">Sporomusa malonica</name>
    <dbReference type="NCBI Taxonomy" id="112901"/>
    <lineage>
        <taxon>Bacteria</taxon>
        <taxon>Bacillati</taxon>
        <taxon>Bacillota</taxon>
        <taxon>Negativicutes</taxon>
        <taxon>Selenomonadales</taxon>
        <taxon>Sporomusaceae</taxon>
        <taxon>Sporomusa</taxon>
    </lineage>
</organism>
<comment type="similarity">
    <text evidence="2">Belongs to the UPF0173 family.</text>
</comment>
<keyword evidence="5" id="KW-1185">Reference proteome</keyword>
<evidence type="ECO:0000259" key="3">
    <source>
        <dbReference type="SMART" id="SM00849"/>
    </source>
</evidence>
<dbReference type="Pfam" id="PF12706">
    <property type="entry name" value="Lactamase_B_2"/>
    <property type="match status" value="1"/>
</dbReference>